<evidence type="ECO:0000259" key="2">
    <source>
        <dbReference type="Pfam" id="PF00899"/>
    </source>
</evidence>
<dbReference type="EMBL" id="BMMN01000001">
    <property type="protein sequence ID" value="GGN97865.1"/>
    <property type="molecule type" value="Genomic_DNA"/>
</dbReference>
<feature type="domain" description="THIF-type NAD/FAD binding fold" evidence="2">
    <location>
        <begin position="120"/>
        <end position="351"/>
    </location>
</feature>
<evidence type="ECO:0000313" key="4">
    <source>
        <dbReference type="Proteomes" id="UP000653480"/>
    </source>
</evidence>
<name>A0A8H9GU75_9ACTN</name>
<dbReference type="Pfam" id="PF00899">
    <property type="entry name" value="ThiF"/>
    <property type="match status" value="1"/>
</dbReference>
<dbReference type="GO" id="GO:0005737">
    <property type="term" value="C:cytoplasm"/>
    <property type="evidence" value="ECO:0007669"/>
    <property type="project" value="TreeGrafter"/>
</dbReference>
<gene>
    <name evidence="3" type="ORF">GCM10011574_01870</name>
</gene>
<dbReference type="GO" id="GO:0016779">
    <property type="term" value="F:nucleotidyltransferase activity"/>
    <property type="evidence" value="ECO:0007669"/>
    <property type="project" value="TreeGrafter"/>
</dbReference>
<evidence type="ECO:0000256" key="1">
    <source>
        <dbReference type="SAM" id="MobiDB-lite"/>
    </source>
</evidence>
<proteinExistence type="predicted"/>
<feature type="compositionally biased region" description="Basic and acidic residues" evidence="1">
    <location>
        <begin position="359"/>
        <end position="376"/>
    </location>
</feature>
<comment type="caution">
    <text evidence="3">The sequence shown here is derived from an EMBL/GenBank/DDBJ whole genome shotgun (WGS) entry which is preliminary data.</text>
</comment>
<dbReference type="PANTHER" id="PTHR10953:SF102">
    <property type="entry name" value="ADENYLYLTRANSFERASE AND SULFURTRANSFERASE MOCS3"/>
    <property type="match status" value="1"/>
</dbReference>
<dbReference type="SUPFAM" id="SSF69572">
    <property type="entry name" value="Activating enzymes of the ubiquitin-like proteins"/>
    <property type="match status" value="1"/>
</dbReference>
<accession>A0A8H9GU75</accession>
<organism evidence="3 4">
    <name type="scientific">Microbispora bryophytorum</name>
    <dbReference type="NCBI Taxonomy" id="1460882"/>
    <lineage>
        <taxon>Bacteria</taxon>
        <taxon>Bacillati</taxon>
        <taxon>Actinomycetota</taxon>
        <taxon>Actinomycetes</taxon>
        <taxon>Streptosporangiales</taxon>
        <taxon>Streptosporangiaceae</taxon>
        <taxon>Microbispora</taxon>
    </lineage>
</organism>
<dbReference type="CDD" id="cd00757">
    <property type="entry name" value="ThiF_MoeB_HesA_family"/>
    <property type="match status" value="1"/>
</dbReference>
<keyword evidence="4" id="KW-1185">Reference proteome</keyword>
<protein>
    <recommendedName>
        <fullName evidence="2">THIF-type NAD/FAD binding fold domain-containing protein</fullName>
    </recommendedName>
</protein>
<dbReference type="Proteomes" id="UP000653480">
    <property type="component" value="Unassembled WGS sequence"/>
</dbReference>
<sequence length="382" mass="40891">MRLPRVKFEHRPHRYEDGTIRIGGEIYGIAAEIADPYGWAWTALTLMDGTRSLDEIIERLRLAHPELPDPESIVEQLAATRYVEDAAAVPPAGLSERERDRYSRNHAFFRTVDIVPRGHGWETQLRLKSARVVVLGLGGTGCHAAWALAAVGVGTIHCVDPDLVELSNLNRQVLYGEGDVGRPKAEAAVARLRTVNSDISVTGERRHIGSRRELDELIAGYDALALCADRPTGHDIRVWANRACAAAGIPWAGGGYNGPLVTVGCFAPGAGACYECLSSGEEARRHPGTPVDLGGPGVIATSAGVSGQLVAHALLGLLTGVPVPPVGTIQGVNLIAADHHVWVRHPPRPGCPVCGTRADGSEHNSMHRMTEIDAGRANRTRP</sequence>
<dbReference type="GO" id="GO:0008641">
    <property type="term" value="F:ubiquitin-like modifier activating enzyme activity"/>
    <property type="evidence" value="ECO:0007669"/>
    <property type="project" value="InterPro"/>
</dbReference>
<dbReference type="GO" id="GO:0004792">
    <property type="term" value="F:thiosulfate-cyanide sulfurtransferase activity"/>
    <property type="evidence" value="ECO:0007669"/>
    <property type="project" value="TreeGrafter"/>
</dbReference>
<dbReference type="InterPro" id="IPR000594">
    <property type="entry name" value="ThiF_NAD_FAD-bd"/>
</dbReference>
<dbReference type="InterPro" id="IPR045886">
    <property type="entry name" value="ThiF/MoeB/HesA"/>
</dbReference>
<feature type="region of interest" description="Disordered" evidence="1">
    <location>
        <begin position="357"/>
        <end position="382"/>
    </location>
</feature>
<dbReference type="PANTHER" id="PTHR10953">
    <property type="entry name" value="UBIQUITIN-ACTIVATING ENZYME E1"/>
    <property type="match status" value="1"/>
</dbReference>
<reference evidence="3" key="2">
    <citation type="submission" date="2020-09" db="EMBL/GenBank/DDBJ databases">
        <authorList>
            <person name="Sun Q."/>
            <person name="Zhou Y."/>
        </authorList>
    </citation>
    <scope>NUCLEOTIDE SEQUENCE</scope>
    <source>
        <strain evidence="3">CGMCC 4.7138</strain>
    </source>
</reference>
<evidence type="ECO:0000313" key="3">
    <source>
        <dbReference type="EMBL" id="GGN97865.1"/>
    </source>
</evidence>
<dbReference type="Gene3D" id="3.40.50.720">
    <property type="entry name" value="NAD(P)-binding Rossmann-like Domain"/>
    <property type="match status" value="1"/>
</dbReference>
<reference evidence="3" key="1">
    <citation type="journal article" date="2014" name="Int. J. Syst. Evol. Microbiol.">
        <title>Complete genome sequence of Corynebacterium casei LMG S-19264T (=DSM 44701T), isolated from a smear-ripened cheese.</title>
        <authorList>
            <consortium name="US DOE Joint Genome Institute (JGI-PGF)"/>
            <person name="Walter F."/>
            <person name="Albersmeier A."/>
            <person name="Kalinowski J."/>
            <person name="Ruckert C."/>
        </authorList>
    </citation>
    <scope>NUCLEOTIDE SEQUENCE</scope>
    <source>
        <strain evidence="3">CGMCC 4.7138</strain>
    </source>
</reference>
<dbReference type="InterPro" id="IPR035985">
    <property type="entry name" value="Ubiquitin-activating_enz"/>
</dbReference>
<dbReference type="AlphaFoldDB" id="A0A8H9GU75"/>